<dbReference type="InterPro" id="IPR005067">
    <property type="entry name" value="Fatty_acid_desaturase-2"/>
</dbReference>
<dbReference type="Proteomes" id="UP001206206">
    <property type="component" value="Unassembled WGS sequence"/>
</dbReference>
<dbReference type="PIRSF" id="PIRSF000346">
    <property type="entry name" value="Dlt9_acylACP_des"/>
    <property type="match status" value="1"/>
</dbReference>
<gene>
    <name evidence="12" type="ORF">NON19_06395</name>
</gene>
<comment type="cofactor">
    <cofactor evidence="1">
        <name>Fe(2+)</name>
        <dbReference type="ChEBI" id="CHEBI:29033"/>
    </cofactor>
</comment>
<evidence type="ECO:0000256" key="4">
    <source>
        <dbReference type="ARBA" id="ARBA00022516"/>
    </source>
</evidence>
<protein>
    <submittedName>
        <fullName evidence="12">Acyl-ACP desaturase</fullName>
        <ecNumber evidence="12">1.14.19.2</ecNumber>
    </submittedName>
</protein>
<dbReference type="RefSeq" id="WP_255925650.1">
    <property type="nucleotide sequence ID" value="NZ_JANFNH010000003.1"/>
</dbReference>
<comment type="subunit">
    <text evidence="3">Homodimer.</text>
</comment>
<keyword evidence="4" id="KW-0444">Lipid biosynthesis</keyword>
<dbReference type="PANTHER" id="PTHR31155">
    <property type="entry name" value="ACYL- ACYL-CARRIER-PROTEIN DESATURASE-RELATED"/>
    <property type="match status" value="1"/>
</dbReference>
<organism evidence="12 13">
    <name type="scientific">Streptantibioticus rubrisoli</name>
    <dbReference type="NCBI Taxonomy" id="1387313"/>
    <lineage>
        <taxon>Bacteria</taxon>
        <taxon>Bacillati</taxon>
        <taxon>Actinomycetota</taxon>
        <taxon>Actinomycetes</taxon>
        <taxon>Kitasatosporales</taxon>
        <taxon>Streptomycetaceae</taxon>
        <taxon>Streptantibioticus</taxon>
    </lineage>
</organism>
<dbReference type="InterPro" id="IPR012348">
    <property type="entry name" value="RNR-like"/>
</dbReference>
<evidence type="ECO:0000256" key="11">
    <source>
        <dbReference type="SAM" id="MobiDB-lite"/>
    </source>
</evidence>
<keyword evidence="9" id="KW-0443">Lipid metabolism</keyword>
<dbReference type="EC" id="1.14.19.2" evidence="12"/>
<reference evidence="12 13" key="1">
    <citation type="submission" date="2022-06" db="EMBL/GenBank/DDBJ databases">
        <title>Draft genome sequence of type strain Streptomyces rubrisoli DSM 42083.</title>
        <authorList>
            <person name="Duangmal K."/>
            <person name="Klaysubun C."/>
        </authorList>
    </citation>
    <scope>NUCLEOTIDE SEQUENCE [LARGE SCALE GENOMIC DNA]</scope>
    <source>
        <strain evidence="12 13">DSM 42083</strain>
    </source>
</reference>
<comment type="caution">
    <text evidence="12">The sequence shown here is derived from an EMBL/GenBank/DDBJ whole genome shotgun (WGS) entry which is preliminary data.</text>
</comment>
<accession>A0ABT1P8G9</accession>
<evidence type="ECO:0000256" key="1">
    <source>
        <dbReference type="ARBA" id="ARBA00001954"/>
    </source>
</evidence>
<dbReference type="PANTHER" id="PTHR31155:SF9">
    <property type="entry name" value="STEAROYL-[ACYL-CARRIER-PROTEIN] 9-DESATURASE 7, CHLOROPLASTIC"/>
    <property type="match status" value="1"/>
</dbReference>
<evidence type="ECO:0000256" key="3">
    <source>
        <dbReference type="ARBA" id="ARBA00011738"/>
    </source>
</evidence>
<evidence type="ECO:0000256" key="6">
    <source>
        <dbReference type="ARBA" id="ARBA00022832"/>
    </source>
</evidence>
<name>A0ABT1P8G9_9ACTN</name>
<evidence type="ECO:0000256" key="2">
    <source>
        <dbReference type="ARBA" id="ARBA00008749"/>
    </source>
</evidence>
<evidence type="ECO:0000313" key="13">
    <source>
        <dbReference type="Proteomes" id="UP001206206"/>
    </source>
</evidence>
<evidence type="ECO:0000256" key="10">
    <source>
        <dbReference type="ARBA" id="ARBA00023160"/>
    </source>
</evidence>
<evidence type="ECO:0000256" key="7">
    <source>
        <dbReference type="ARBA" id="ARBA00023002"/>
    </source>
</evidence>
<evidence type="ECO:0000256" key="9">
    <source>
        <dbReference type="ARBA" id="ARBA00023098"/>
    </source>
</evidence>
<keyword evidence="6" id="KW-0276">Fatty acid metabolism</keyword>
<comment type="similarity">
    <text evidence="2">Belongs to the fatty acid desaturase type 2 family.</text>
</comment>
<dbReference type="EMBL" id="JANFNH010000003">
    <property type="protein sequence ID" value="MCQ4041665.1"/>
    <property type="molecule type" value="Genomic_DNA"/>
</dbReference>
<keyword evidence="8" id="KW-0408">Iron</keyword>
<dbReference type="InterPro" id="IPR009078">
    <property type="entry name" value="Ferritin-like_SF"/>
</dbReference>
<evidence type="ECO:0000313" key="12">
    <source>
        <dbReference type="EMBL" id="MCQ4041665.1"/>
    </source>
</evidence>
<evidence type="ECO:0000256" key="5">
    <source>
        <dbReference type="ARBA" id="ARBA00022723"/>
    </source>
</evidence>
<feature type="region of interest" description="Disordered" evidence="11">
    <location>
        <begin position="313"/>
        <end position="332"/>
    </location>
</feature>
<keyword evidence="13" id="KW-1185">Reference proteome</keyword>
<dbReference type="Gene3D" id="1.10.620.20">
    <property type="entry name" value="Ribonucleotide Reductase, subunit A"/>
    <property type="match status" value="1"/>
</dbReference>
<proteinExistence type="inferred from homology"/>
<dbReference type="Pfam" id="PF03405">
    <property type="entry name" value="FA_desaturase_2"/>
    <property type="match status" value="1"/>
</dbReference>
<keyword evidence="7 12" id="KW-0560">Oxidoreductase</keyword>
<dbReference type="GO" id="GO:0045300">
    <property type="term" value="F:stearoyl-[ACP] desaturase activity"/>
    <property type="evidence" value="ECO:0007669"/>
    <property type="project" value="UniProtKB-EC"/>
</dbReference>
<evidence type="ECO:0000256" key="8">
    <source>
        <dbReference type="ARBA" id="ARBA00023004"/>
    </source>
</evidence>
<sequence length="332" mass="36829">MRGNEETVQVNDAAADTTAGVLRDLEPSVGRLLDRHLGVAREWFPHQYVPWSGARDFDGPLDGTAWDPRQSALPQAVQDALLVNLLTEDNLPSYHFEIATRFGRDGAWGTWVHRWTAEEDRHACVMRAYVHARRAMDPVALEELRMRQVGAGYRSDLPTVLHALAYVTVQELATRQAHRNVGVMCGDPVGEQLMARIAADENLHMLFYRDLYADALRMAPDAALTALTDVICGFQMPGTTIPGFRARALRVAAAGIFDLDVHSEHVVRPLLRALGVMSLPGLGPAGEQARQRLGQHLEWLRAQASRARELYERMNASGGPGRSRTRTQEVTA</sequence>
<keyword evidence="5" id="KW-0479">Metal-binding</keyword>
<keyword evidence="10" id="KW-0275">Fatty acid biosynthesis</keyword>
<dbReference type="SUPFAM" id="SSF47240">
    <property type="entry name" value="Ferritin-like"/>
    <property type="match status" value="1"/>
</dbReference>